<dbReference type="GO" id="GO:0034194">
    <property type="term" value="P:D-galactonate catabolic process"/>
    <property type="evidence" value="ECO:0007669"/>
    <property type="project" value="InterPro"/>
</dbReference>
<keyword evidence="2" id="KW-1185">Reference proteome</keyword>
<dbReference type="RefSeq" id="WP_201652157.1">
    <property type="nucleotide sequence ID" value="NZ_JAEQNC010000001.1"/>
</dbReference>
<comment type="caution">
    <text evidence="1">The sequence shown here is derived from an EMBL/GenBank/DDBJ whole genome shotgun (WGS) entry which is preliminary data.</text>
</comment>
<organism evidence="1 2">
    <name type="scientific">Rhizobium setariae</name>
    <dbReference type="NCBI Taxonomy" id="2801340"/>
    <lineage>
        <taxon>Bacteria</taxon>
        <taxon>Pseudomonadati</taxon>
        <taxon>Pseudomonadota</taxon>
        <taxon>Alphaproteobacteria</taxon>
        <taxon>Hyphomicrobiales</taxon>
        <taxon>Rhizobiaceae</taxon>
        <taxon>Rhizobium/Agrobacterium group</taxon>
        <taxon>Rhizobium</taxon>
    </lineage>
</organism>
<dbReference type="Pfam" id="PF05035">
    <property type="entry name" value="DGOK"/>
    <property type="match status" value="1"/>
</dbReference>
<gene>
    <name evidence="1" type="ORF">JJB09_01740</name>
</gene>
<dbReference type="InterPro" id="IPR042257">
    <property type="entry name" value="DGOK_C"/>
</dbReference>
<dbReference type="InterPro" id="IPR007729">
    <property type="entry name" value="DGOK"/>
</dbReference>
<proteinExistence type="predicted"/>
<dbReference type="EMBL" id="JAEQNC010000001">
    <property type="protein sequence ID" value="MBL0370740.1"/>
    <property type="molecule type" value="Genomic_DNA"/>
</dbReference>
<protein>
    <submittedName>
        <fullName evidence="1">2-dehydro-3-deoxygalactonokinase</fullName>
    </submittedName>
</protein>
<name>A0A936YQY4_9HYPH</name>
<dbReference type="Gene3D" id="3.30.420.300">
    <property type="entry name" value="2-keto-3-deoxy-galactonokinase, substrate binding domain"/>
    <property type="match status" value="1"/>
</dbReference>
<sequence>MVKPQFAAVDWGTSSFRLWLMGEDDVILGESRSGEGMTTARETGFSEILEKHLANVNAPADIPVMICGMAGAKQGWQEAGYIDVPSRLSAIPDHSIAIEGQSREIRILPGLAQRDPHTADVMRGEETQLLGCAQSMKSSDCLVAMPGTHSKWVRIVRGEVLGFATFMTGELFQAISGHTILSHAIKDSPGFDGADPAFTQAVLSAFREPHSVSNRLFSVRARGLLFSLSNIEAEATLSGTMIGLELAGAMHSAPKDTPVILVVSGKLRGLYEAALHSLGRKFSTIDADDAVRQGLSQSARTIWQFQDPA</sequence>
<evidence type="ECO:0000313" key="1">
    <source>
        <dbReference type="EMBL" id="MBL0370740.1"/>
    </source>
</evidence>
<dbReference type="AlphaFoldDB" id="A0A936YQY4"/>
<dbReference type="GO" id="GO:0008671">
    <property type="term" value="F:2-dehydro-3-deoxygalactonokinase activity"/>
    <property type="evidence" value="ECO:0007669"/>
    <property type="project" value="InterPro"/>
</dbReference>
<dbReference type="Proteomes" id="UP000633219">
    <property type="component" value="Unassembled WGS sequence"/>
</dbReference>
<reference evidence="1" key="1">
    <citation type="submission" date="2021-01" db="EMBL/GenBank/DDBJ databases">
        <title>Rhizobium sp. strain KVB221 16S ribosomal RNA gene Genome sequencing and assembly.</title>
        <authorList>
            <person name="Kang M."/>
        </authorList>
    </citation>
    <scope>NUCLEOTIDE SEQUENCE</scope>
    <source>
        <strain evidence="1">KVB221</strain>
    </source>
</reference>
<evidence type="ECO:0000313" key="2">
    <source>
        <dbReference type="Proteomes" id="UP000633219"/>
    </source>
</evidence>
<dbReference type="InterPro" id="IPR042258">
    <property type="entry name" value="DGOK_N"/>
</dbReference>
<dbReference type="Gene3D" id="3.30.420.310">
    <property type="entry name" value="2-keto-3-deoxy-galactonokinase, C-terminal domain"/>
    <property type="match status" value="1"/>
</dbReference>
<accession>A0A936YQY4</accession>